<dbReference type="Proteomes" id="UP001385951">
    <property type="component" value="Unassembled WGS sequence"/>
</dbReference>
<evidence type="ECO:0000256" key="6">
    <source>
        <dbReference type="ARBA" id="ARBA00022729"/>
    </source>
</evidence>
<reference evidence="12 13" key="1">
    <citation type="submission" date="2022-09" db="EMBL/GenBank/DDBJ databases">
        <authorList>
            <person name="Palmer J.M."/>
        </authorList>
    </citation>
    <scope>NUCLEOTIDE SEQUENCE [LARGE SCALE GENOMIC DNA]</scope>
    <source>
        <strain evidence="12 13">DSM 7382</strain>
    </source>
</reference>
<gene>
    <name evidence="12" type="ORF">QCA50_017691</name>
</gene>
<proteinExistence type="inferred from homology"/>
<evidence type="ECO:0000256" key="10">
    <source>
        <dbReference type="ARBA" id="ARBA00052076"/>
    </source>
</evidence>
<organism evidence="12 13">
    <name type="scientific">Cerrena zonata</name>
    <dbReference type="NCBI Taxonomy" id="2478898"/>
    <lineage>
        <taxon>Eukaryota</taxon>
        <taxon>Fungi</taxon>
        <taxon>Dikarya</taxon>
        <taxon>Basidiomycota</taxon>
        <taxon>Agaricomycotina</taxon>
        <taxon>Agaricomycetes</taxon>
        <taxon>Polyporales</taxon>
        <taxon>Cerrenaceae</taxon>
        <taxon>Cerrena</taxon>
    </lineage>
</organism>
<feature type="chain" id="PRO_5043102973" description="Carboxypeptidase" evidence="11">
    <location>
        <begin position="20"/>
        <end position="542"/>
    </location>
</feature>
<dbReference type="FunFam" id="1.10.287.410:FF:000001">
    <property type="entry name" value="Carboxypeptidase Y"/>
    <property type="match status" value="1"/>
</dbReference>
<evidence type="ECO:0000256" key="3">
    <source>
        <dbReference type="ARBA" id="ARBA00022554"/>
    </source>
</evidence>
<dbReference type="Gene3D" id="1.10.287.410">
    <property type="match status" value="1"/>
</dbReference>
<dbReference type="SUPFAM" id="SSF53474">
    <property type="entry name" value="alpha/beta-Hydrolases"/>
    <property type="match status" value="1"/>
</dbReference>
<evidence type="ECO:0000256" key="1">
    <source>
        <dbReference type="ARBA" id="ARBA00004116"/>
    </source>
</evidence>
<comment type="subcellular location">
    <subcellularLocation>
        <location evidence="1">Vacuole</location>
    </subcellularLocation>
</comment>
<dbReference type="PANTHER" id="PTHR11802:SF113">
    <property type="entry name" value="SERINE CARBOXYPEPTIDASE CTSA-4.1"/>
    <property type="match status" value="1"/>
</dbReference>
<dbReference type="InterPro" id="IPR033124">
    <property type="entry name" value="Ser_caboxypep_his_AS"/>
</dbReference>
<evidence type="ECO:0000256" key="8">
    <source>
        <dbReference type="ARBA" id="ARBA00023157"/>
    </source>
</evidence>
<evidence type="ECO:0000256" key="4">
    <source>
        <dbReference type="ARBA" id="ARBA00022645"/>
    </source>
</evidence>
<dbReference type="AlphaFoldDB" id="A0AAW0FID9"/>
<keyword evidence="8" id="KW-1015">Disulfide bond</keyword>
<dbReference type="GO" id="GO:0006508">
    <property type="term" value="P:proteolysis"/>
    <property type="evidence" value="ECO:0007669"/>
    <property type="project" value="UniProtKB-KW"/>
</dbReference>
<keyword evidence="4 11" id="KW-0121">Carboxypeptidase</keyword>
<evidence type="ECO:0000256" key="9">
    <source>
        <dbReference type="ARBA" id="ARBA00023180"/>
    </source>
</evidence>
<evidence type="ECO:0000313" key="12">
    <source>
        <dbReference type="EMBL" id="KAK7679304.1"/>
    </source>
</evidence>
<feature type="signal peptide" evidence="11">
    <location>
        <begin position="1"/>
        <end position="19"/>
    </location>
</feature>
<dbReference type="InterPro" id="IPR001563">
    <property type="entry name" value="Peptidase_S10"/>
</dbReference>
<dbReference type="InterPro" id="IPR018202">
    <property type="entry name" value="Ser_caboxypep_ser_AS"/>
</dbReference>
<keyword evidence="6 11" id="KW-0732">Signal</keyword>
<dbReference type="PROSITE" id="PS00131">
    <property type="entry name" value="CARBOXYPEPT_SER_SER"/>
    <property type="match status" value="1"/>
</dbReference>
<keyword evidence="3" id="KW-0926">Vacuole</keyword>
<accession>A0AAW0FID9</accession>
<dbReference type="PROSITE" id="PS00560">
    <property type="entry name" value="CARBOXYPEPT_SER_HIS"/>
    <property type="match status" value="1"/>
</dbReference>
<dbReference type="InterPro" id="IPR029058">
    <property type="entry name" value="AB_hydrolase_fold"/>
</dbReference>
<comment type="catalytic activity">
    <reaction evidence="10">
        <text>Release of a C-terminal amino acid with broad specificity.</text>
        <dbReference type="EC" id="3.4.16.5"/>
    </reaction>
</comment>
<keyword evidence="9" id="KW-0325">Glycoprotein</keyword>
<dbReference type="Gene3D" id="3.40.50.1820">
    <property type="entry name" value="alpha/beta hydrolase"/>
    <property type="match status" value="1"/>
</dbReference>
<evidence type="ECO:0000313" key="13">
    <source>
        <dbReference type="Proteomes" id="UP001385951"/>
    </source>
</evidence>
<evidence type="ECO:0000256" key="7">
    <source>
        <dbReference type="ARBA" id="ARBA00022801"/>
    </source>
</evidence>
<dbReference type="EC" id="3.4.16.-" evidence="11"/>
<dbReference type="GO" id="GO:0004185">
    <property type="term" value="F:serine-type carboxypeptidase activity"/>
    <property type="evidence" value="ECO:0007669"/>
    <property type="project" value="UniProtKB-UniRule"/>
</dbReference>
<keyword evidence="13" id="KW-1185">Reference proteome</keyword>
<evidence type="ECO:0000256" key="5">
    <source>
        <dbReference type="ARBA" id="ARBA00022670"/>
    </source>
</evidence>
<keyword evidence="5 11" id="KW-0645">Protease</keyword>
<dbReference type="PRINTS" id="PR00724">
    <property type="entry name" value="CRBOXYPTASEC"/>
</dbReference>
<protein>
    <recommendedName>
        <fullName evidence="11">Carboxypeptidase</fullName>
        <ecNumber evidence="11">3.4.16.-</ecNumber>
    </recommendedName>
</protein>
<comment type="caution">
    <text evidence="12">The sequence shown here is derived from an EMBL/GenBank/DDBJ whole genome shotgun (WGS) entry which is preliminary data.</text>
</comment>
<keyword evidence="7 11" id="KW-0378">Hydrolase</keyword>
<dbReference type="GO" id="GO:0000328">
    <property type="term" value="C:fungal-type vacuole lumen"/>
    <property type="evidence" value="ECO:0007669"/>
    <property type="project" value="UniProtKB-ARBA"/>
</dbReference>
<dbReference type="PANTHER" id="PTHR11802">
    <property type="entry name" value="SERINE PROTEASE FAMILY S10 SERINE CARBOXYPEPTIDASE"/>
    <property type="match status" value="1"/>
</dbReference>
<evidence type="ECO:0000256" key="11">
    <source>
        <dbReference type="RuleBase" id="RU361156"/>
    </source>
</evidence>
<comment type="similarity">
    <text evidence="2 11">Belongs to the peptidase S10 family.</text>
</comment>
<name>A0AAW0FID9_9APHY</name>
<dbReference type="EMBL" id="JASBNA010000061">
    <property type="protein sequence ID" value="KAK7679304.1"/>
    <property type="molecule type" value="Genomic_DNA"/>
</dbReference>
<dbReference type="Pfam" id="PF00450">
    <property type="entry name" value="Peptidase_S10"/>
    <property type="match status" value="2"/>
</dbReference>
<sequence length="542" mass="62033">MRLTSLVAILGAISSTTNAFQVPFAEDIKQFIFDSTHQDSVLLEDPASYIEDDMLAKQRKKIGNLKESHYPEVKEAWREMEDQLGLSKLQKLIDKYNEKFVVKSDRLHNRVNQQVFDKDLQFEVVSNEKFRDHSLRIKESNPEILGLDSVNQYTGYLDIAKQGKHLFYWLFESRNDPENDPVILWLNGGPGCSSATGLFFELGPSLINSTIQPVYNPYSWNSNATVIFLDQPVGVGYSYTEGEEIKNTASAAKDVYIFLELFYQKFPQFLKNKFHIAGESYAGHYIPSFAAEIINNADRSFELSSVLIGNGITDPLIQYGAYKPMGCGEGGYKPVLEEETCEKMDRDYPKCATLTDICYKAPSAITCVPATYYCESALFGPYSDTGLNPYDIRKNCEDEGDYVKEAVGASNIDIFTSCDDIVFRNFILNGDEQKPFQDFVSELLEYNIPVLIYAGDKDYICNWLGNHYWTDSLDYEDHEFFEKVPLRPWYTKDGKLAGEVKNYKHFTFLRVYDAGHMVPFDQPENSLDMVNRWIQGEYSYGY</sequence>
<evidence type="ECO:0000256" key="2">
    <source>
        <dbReference type="ARBA" id="ARBA00009431"/>
    </source>
</evidence>